<gene>
    <name evidence="2" type="ORF">AWC31_24975</name>
</gene>
<sequence>MTSDATDIVLSVPDLREVTAFAAGCAEVVLEIFQADRPDDTRPRAAIEAAWDFARGGRRGKALRDTAWAALRAAKETDDAAAREAAMAAMCAAGAAYLHPLAKATQVKHIVGAGAFAARAAELVTGGDPAVGAAHLDEAAKRATPTVVAVLRRFPPAPDGGGRVGELMRQLDSQLRRGAR</sequence>
<evidence type="ECO:0000313" key="3">
    <source>
        <dbReference type="Proteomes" id="UP000193964"/>
    </source>
</evidence>
<dbReference type="OrthoDB" id="166981at2"/>
<keyword evidence="2" id="KW-0378">Hydrolase</keyword>
<dbReference type="Proteomes" id="UP000193964">
    <property type="component" value="Unassembled WGS sequence"/>
</dbReference>
<feature type="domain" description="Imm-5-like" evidence="1">
    <location>
        <begin position="16"/>
        <end position="127"/>
    </location>
</feature>
<dbReference type="AlphaFoldDB" id="A0A1X2F7S5"/>
<accession>A0A1X2F7S5</accession>
<dbReference type="RefSeq" id="WP_085144927.1">
    <property type="nucleotide sequence ID" value="NZ_JACKUA010000026.1"/>
</dbReference>
<evidence type="ECO:0000259" key="1">
    <source>
        <dbReference type="Pfam" id="PF21805"/>
    </source>
</evidence>
<dbReference type="InterPro" id="IPR048667">
    <property type="entry name" value="Imm5-like"/>
</dbReference>
<dbReference type="Pfam" id="PF21805">
    <property type="entry name" value="Imm5_like"/>
    <property type="match status" value="1"/>
</dbReference>
<protein>
    <submittedName>
        <fullName evidence="2">Exonuclease SbcC</fullName>
    </submittedName>
</protein>
<dbReference type="EMBL" id="LQQA01000015">
    <property type="protein sequence ID" value="ORX14457.1"/>
    <property type="molecule type" value="Genomic_DNA"/>
</dbReference>
<dbReference type="GO" id="GO:0004527">
    <property type="term" value="F:exonuclease activity"/>
    <property type="evidence" value="ECO:0007669"/>
    <property type="project" value="UniProtKB-KW"/>
</dbReference>
<organism evidence="2 3">
    <name type="scientific">Mycolicibacterium wolinskyi</name>
    <dbReference type="NCBI Taxonomy" id="59750"/>
    <lineage>
        <taxon>Bacteria</taxon>
        <taxon>Bacillati</taxon>
        <taxon>Actinomycetota</taxon>
        <taxon>Actinomycetes</taxon>
        <taxon>Mycobacteriales</taxon>
        <taxon>Mycobacteriaceae</taxon>
        <taxon>Mycolicibacterium</taxon>
    </lineage>
</organism>
<keyword evidence="2" id="KW-0540">Nuclease</keyword>
<name>A0A1X2F7S5_9MYCO</name>
<comment type="caution">
    <text evidence="2">The sequence shown here is derived from an EMBL/GenBank/DDBJ whole genome shotgun (WGS) entry which is preliminary data.</text>
</comment>
<reference evidence="2 3" key="1">
    <citation type="submission" date="2016-01" db="EMBL/GenBank/DDBJ databases">
        <title>The new phylogeny of the genus Mycobacterium.</title>
        <authorList>
            <person name="Tarcisio F."/>
            <person name="Conor M."/>
            <person name="Antonella G."/>
            <person name="Elisabetta G."/>
            <person name="Giulia F.S."/>
            <person name="Sara T."/>
            <person name="Anna F."/>
            <person name="Clotilde B."/>
            <person name="Roberto B."/>
            <person name="Veronica D.S."/>
            <person name="Fabio R."/>
            <person name="Monica P."/>
            <person name="Olivier J."/>
            <person name="Enrico T."/>
            <person name="Nicola S."/>
        </authorList>
    </citation>
    <scope>NUCLEOTIDE SEQUENCE [LARGE SCALE GENOMIC DNA]</scope>
    <source>
        <strain evidence="2 3">ATCC 700010</strain>
    </source>
</reference>
<keyword evidence="2" id="KW-0269">Exonuclease</keyword>
<evidence type="ECO:0000313" key="2">
    <source>
        <dbReference type="EMBL" id="ORX14457.1"/>
    </source>
</evidence>
<proteinExistence type="predicted"/>